<feature type="domain" description="Caspase family p20" evidence="6">
    <location>
        <begin position="117"/>
        <end position="236"/>
    </location>
</feature>
<dbReference type="Pfam" id="PF00656">
    <property type="entry name" value="Peptidase_C14"/>
    <property type="match status" value="1"/>
</dbReference>
<keyword evidence="9" id="KW-1185">Reference proteome</keyword>
<dbReference type="PROSITE" id="PS50208">
    <property type="entry name" value="CASPASE_P20"/>
    <property type="match status" value="1"/>
</dbReference>
<evidence type="ECO:0000256" key="2">
    <source>
        <dbReference type="ARBA" id="ARBA00022703"/>
    </source>
</evidence>
<dbReference type="PIRSF" id="PIRSF038001">
    <property type="entry name" value="Caspase_ICE"/>
    <property type="match status" value="1"/>
</dbReference>
<feature type="domain" description="Caspase family p10" evidence="5">
    <location>
        <begin position="253"/>
        <end position="344"/>
    </location>
</feature>
<reference evidence="8" key="2">
    <citation type="submission" date="2025-09" db="UniProtKB">
        <authorList>
            <consortium name="Ensembl"/>
        </authorList>
    </citation>
    <scope>IDENTIFICATION</scope>
</reference>
<dbReference type="CDD" id="cd00032">
    <property type="entry name" value="CASc"/>
    <property type="match status" value="1"/>
</dbReference>
<dbReference type="SMART" id="SM00115">
    <property type="entry name" value="CASc"/>
    <property type="match status" value="1"/>
</dbReference>
<dbReference type="GO" id="GO:0006508">
    <property type="term" value="P:proteolysis"/>
    <property type="evidence" value="ECO:0007669"/>
    <property type="project" value="InterPro"/>
</dbReference>
<dbReference type="InterPro" id="IPR002138">
    <property type="entry name" value="Pept_C14_p10"/>
</dbReference>
<evidence type="ECO:0000256" key="4">
    <source>
        <dbReference type="RuleBase" id="RU003971"/>
    </source>
</evidence>
<dbReference type="InterPro" id="IPR011600">
    <property type="entry name" value="Pept_C14_caspase"/>
</dbReference>
<dbReference type="InterPro" id="IPR011029">
    <property type="entry name" value="DEATH-like_dom_sf"/>
</dbReference>
<dbReference type="STRING" id="32473.ENSXCOP00000010230"/>
<dbReference type="PROSITE" id="PS50209">
    <property type="entry name" value="CARD"/>
    <property type="match status" value="1"/>
</dbReference>
<dbReference type="Gene3D" id="1.10.533.10">
    <property type="entry name" value="Death Domain, Fas"/>
    <property type="match status" value="1"/>
</dbReference>
<feature type="active site" evidence="3">
    <location>
        <position position="189"/>
    </location>
</feature>
<dbReference type="GO" id="GO:0006915">
    <property type="term" value="P:apoptotic process"/>
    <property type="evidence" value="ECO:0007669"/>
    <property type="project" value="UniProtKB-KW"/>
</dbReference>
<dbReference type="AlphaFoldDB" id="A0A3B5LHZ5"/>
<proteinExistence type="inferred from homology"/>
<dbReference type="CDD" id="cd01671">
    <property type="entry name" value="CARD"/>
    <property type="match status" value="1"/>
</dbReference>
<dbReference type="Proteomes" id="UP000261380">
    <property type="component" value="Unplaced"/>
</dbReference>
<reference evidence="8" key="1">
    <citation type="submission" date="2025-08" db="UniProtKB">
        <authorList>
            <consortium name="Ensembl"/>
        </authorList>
    </citation>
    <scope>IDENTIFICATION</scope>
</reference>
<dbReference type="InterPro" id="IPR029030">
    <property type="entry name" value="Caspase-like_dom_sf"/>
</dbReference>
<dbReference type="GO" id="GO:0051604">
    <property type="term" value="P:protein maturation"/>
    <property type="evidence" value="ECO:0007669"/>
    <property type="project" value="UniProtKB-ARBA"/>
</dbReference>
<dbReference type="SUPFAM" id="SSF47986">
    <property type="entry name" value="DEATH domain"/>
    <property type="match status" value="1"/>
</dbReference>
<evidence type="ECO:0000259" key="6">
    <source>
        <dbReference type="PROSITE" id="PS50208"/>
    </source>
</evidence>
<dbReference type="Ensembl" id="ENSXCOT00000010353.1">
    <property type="protein sequence ID" value="ENSXCOP00000010230.1"/>
    <property type="gene ID" value="ENSXCOG00000007763.1"/>
</dbReference>
<dbReference type="InterPro" id="IPR015917">
    <property type="entry name" value="Pept_C14A"/>
</dbReference>
<dbReference type="PANTHER" id="PTHR48169">
    <property type="entry name" value="DED DOMAIN-CONTAINING PROTEIN"/>
    <property type="match status" value="1"/>
</dbReference>
<dbReference type="InterPro" id="IPR001309">
    <property type="entry name" value="Pept_C14_p20"/>
</dbReference>
<name>A0A3B5LHZ5_9TELE</name>
<keyword evidence="2" id="KW-0053">Apoptosis</keyword>
<evidence type="ECO:0008006" key="10">
    <source>
        <dbReference type="Google" id="ProtNLM"/>
    </source>
</evidence>
<evidence type="ECO:0000256" key="3">
    <source>
        <dbReference type="PIRSR" id="PIRSR038001-1"/>
    </source>
</evidence>
<dbReference type="GO" id="GO:0042981">
    <property type="term" value="P:regulation of apoptotic process"/>
    <property type="evidence" value="ECO:0007669"/>
    <property type="project" value="InterPro"/>
</dbReference>
<evidence type="ECO:0000259" key="5">
    <source>
        <dbReference type="PROSITE" id="PS50207"/>
    </source>
</evidence>
<dbReference type="PANTHER" id="PTHR48169:SF7">
    <property type="entry name" value="CASPASE 10"/>
    <property type="match status" value="1"/>
</dbReference>
<dbReference type="PRINTS" id="PR00376">
    <property type="entry name" value="IL1BCENZYME"/>
</dbReference>
<dbReference type="GO" id="GO:0005737">
    <property type="term" value="C:cytoplasm"/>
    <property type="evidence" value="ECO:0007669"/>
    <property type="project" value="UniProtKB-ARBA"/>
</dbReference>
<evidence type="ECO:0000313" key="9">
    <source>
        <dbReference type="Proteomes" id="UP000261380"/>
    </source>
</evidence>
<dbReference type="InterPro" id="IPR001315">
    <property type="entry name" value="CARD"/>
</dbReference>
<dbReference type="GeneTree" id="ENSGT00940000164225"/>
<dbReference type="Pfam" id="PF00619">
    <property type="entry name" value="CARD"/>
    <property type="match status" value="1"/>
</dbReference>
<dbReference type="Gene3D" id="3.40.50.1460">
    <property type="match status" value="1"/>
</dbReference>
<dbReference type="PROSITE" id="PS50207">
    <property type="entry name" value="CASPASE_P10"/>
    <property type="match status" value="1"/>
</dbReference>
<organism evidence="8 9">
    <name type="scientific">Xiphophorus couchianus</name>
    <name type="common">Monterrey platyfish</name>
    <dbReference type="NCBI Taxonomy" id="32473"/>
    <lineage>
        <taxon>Eukaryota</taxon>
        <taxon>Metazoa</taxon>
        <taxon>Chordata</taxon>
        <taxon>Craniata</taxon>
        <taxon>Vertebrata</taxon>
        <taxon>Euteleostomi</taxon>
        <taxon>Actinopterygii</taxon>
        <taxon>Neopterygii</taxon>
        <taxon>Teleostei</taxon>
        <taxon>Neoteleostei</taxon>
        <taxon>Acanthomorphata</taxon>
        <taxon>Ovalentaria</taxon>
        <taxon>Atherinomorphae</taxon>
        <taxon>Cyprinodontiformes</taxon>
        <taxon>Poeciliidae</taxon>
        <taxon>Poeciliinae</taxon>
        <taxon>Xiphophorus</taxon>
    </lineage>
</organism>
<evidence type="ECO:0000313" key="8">
    <source>
        <dbReference type="Ensembl" id="ENSXCOP00000010230.1"/>
    </source>
</evidence>
<protein>
    <recommendedName>
        <fullName evidence="10">Caspase 20, apoptosis-related cysteine peptidase</fullName>
    </recommendedName>
</protein>
<evidence type="ECO:0000259" key="7">
    <source>
        <dbReference type="PROSITE" id="PS50209"/>
    </source>
</evidence>
<sequence>MSAKKTATETLKRNKTKLIDVLCMDYPFILNKVQENKLITSREYTNLKSINKEHVAGHVIELVDKIMNKGEETCQNFLELLQTDDIVETFPDLKSMKLHDVLLKPVQDEVYELKSEPVGLCLIINNENFHSLKQRRGTDKDAGILAKVFSWLGFKVLMCKDQTGDQMEQTLKIQPVRHGDAFVCCILTHGSLSQVYGVDSQPLVIKEIKKHFVATKLPALTGKPKVFLIQACQFDKVSAAQRGVLPNDVEDDSATSIPEEADFLVAVSTVEGYVSFRHVVDGSWFIQSVCEQLESHCPSGEDFTSILHRVNDMVGQKEGSIHVGRVKQAPEVKFTLRKKLVLSPRCP</sequence>
<evidence type="ECO:0000256" key="1">
    <source>
        <dbReference type="ARBA" id="ARBA00010134"/>
    </source>
</evidence>
<feature type="domain" description="CARD" evidence="7">
    <location>
        <begin position="3"/>
        <end position="82"/>
    </location>
</feature>
<dbReference type="SUPFAM" id="SSF52129">
    <property type="entry name" value="Caspase-like"/>
    <property type="match status" value="1"/>
</dbReference>
<accession>A0A3B5LHZ5</accession>
<feature type="active site" evidence="3">
    <location>
        <position position="232"/>
    </location>
</feature>
<dbReference type="GO" id="GO:0004197">
    <property type="term" value="F:cysteine-type endopeptidase activity"/>
    <property type="evidence" value="ECO:0007669"/>
    <property type="project" value="InterPro"/>
</dbReference>
<comment type="similarity">
    <text evidence="1 4">Belongs to the peptidase C14A family.</text>
</comment>